<reference evidence="1" key="1">
    <citation type="submission" date="2022-07" db="EMBL/GenBank/DDBJ databases">
        <title>Genome analysis of Parmales, a sister group of diatoms, reveals the evolutionary specialization of diatoms from phago-mixotrophs to photoautotrophs.</title>
        <authorList>
            <person name="Ban H."/>
            <person name="Sato S."/>
            <person name="Yoshikawa S."/>
            <person name="Kazumasa Y."/>
            <person name="Nakamura Y."/>
            <person name="Ichinomiya M."/>
            <person name="Saitoh K."/>
            <person name="Sato N."/>
            <person name="Blanc-Mathieu R."/>
            <person name="Endo H."/>
            <person name="Kuwata A."/>
            <person name="Ogata H."/>
        </authorList>
    </citation>
    <scope>NUCLEOTIDE SEQUENCE</scope>
</reference>
<sequence length="193" mass="20801">MQPVQPMTGTTKVLMTSPSSQIYAMIYSGQCPLPLFTSILNHFLTLLHPSNLPLLPPSYKILDLTDPVTATTNLVHELCALSLWDHLLLLSPFPSLLPSLSYLDHNGQSPLCLALSNRAPPPAASFLLSRSPKNATETKDAMGWLPCHYACLSCPGEVAADVILRTPRGLARSKVDAVEGPVGCMGLMARNRG</sequence>
<dbReference type="AlphaFoldDB" id="A0A9W6ZM38"/>
<gene>
    <name evidence="1" type="ORF">TrRE_jg2929</name>
</gene>
<protein>
    <submittedName>
        <fullName evidence="1">Uncharacterized protein</fullName>
    </submittedName>
</protein>
<organism evidence="1 2">
    <name type="scientific">Triparma retinervis</name>
    <dbReference type="NCBI Taxonomy" id="2557542"/>
    <lineage>
        <taxon>Eukaryota</taxon>
        <taxon>Sar</taxon>
        <taxon>Stramenopiles</taxon>
        <taxon>Ochrophyta</taxon>
        <taxon>Bolidophyceae</taxon>
        <taxon>Parmales</taxon>
        <taxon>Triparmaceae</taxon>
        <taxon>Triparma</taxon>
    </lineage>
</organism>
<feature type="non-terminal residue" evidence="1">
    <location>
        <position position="193"/>
    </location>
</feature>
<keyword evidence="2" id="KW-1185">Reference proteome</keyword>
<accession>A0A9W6ZM38</accession>
<comment type="caution">
    <text evidence="1">The sequence shown here is derived from an EMBL/GenBank/DDBJ whole genome shotgun (WGS) entry which is preliminary data.</text>
</comment>
<dbReference type="EMBL" id="BRXZ01002060">
    <property type="protein sequence ID" value="GMH53528.1"/>
    <property type="molecule type" value="Genomic_DNA"/>
</dbReference>
<name>A0A9W6ZM38_9STRA</name>
<evidence type="ECO:0000313" key="1">
    <source>
        <dbReference type="EMBL" id="GMH53528.1"/>
    </source>
</evidence>
<dbReference type="Proteomes" id="UP001165082">
    <property type="component" value="Unassembled WGS sequence"/>
</dbReference>
<proteinExistence type="predicted"/>
<evidence type="ECO:0000313" key="2">
    <source>
        <dbReference type="Proteomes" id="UP001165082"/>
    </source>
</evidence>